<protein>
    <submittedName>
        <fullName evidence="6">LacI family transcriptional regulator</fullName>
    </submittedName>
</protein>
<evidence type="ECO:0000256" key="4">
    <source>
        <dbReference type="SAM" id="Phobius"/>
    </source>
</evidence>
<dbReference type="CDD" id="cd06314">
    <property type="entry name" value="PBP1_tmGBP"/>
    <property type="match status" value="1"/>
</dbReference>
<name>A0A0Q3WVH9_9BACI</name>
<sequence>MVRWTRLFYVIGFILFVGLFSAAIFYAFKMNEVSKKTNDGSIPQYKYHFVLVPEEMDNDYWRLVEKGARAAAKRLHVLLEYRGPKQSNIDEHLKELKIAGASRVDGILTQGYNDQQFSPVIDNLENKGIPVITVDTDAPSSNRRAYIGSDNYYSGYIAGQALLTDTKGKINVAIITGSFQASHQQLRVQGFKDAIRKEKRVKIIAIEESKITRIRAAEKANKILTEHPETNAFFGTSALDGIGIAQTVVHLNRQNSMYIIAFDTIKDTINDMEKGIIDATVMQEPYEMGYKSVEMMVAIEEGIRVSKLNYTETKVIHRSDLPIAAIEQQKRSPS</sequence>
<accession>A0A0Q3WVH9</accession>
<proteinExistence type="inferred from homology"/>
<dbReference type="PANTHER" id="PTHR46847:SF1">
    <property type="entry name" value="D-ALLOSE-BINDING PERIPLASMIC PROTEIN-RELATED"/>
    <property type="match status" value="1"/>
</dbReference>
<comment type="similarity">
    <text evidence="2">Belongs to the bacterial solute-binding protein 2 family.</text>
</comment>
<dbReference type="STRING" id="157838.AN964_02845"/>
<dbReference type="Pfam" id="PF13407">
    <property type="entry name" value="Peripla_BP_4"/>
    <property type="match status" value="1"/>
</dbReference>
<gene>
    <name evidence="6" type="ORF">AN964_02845</name>
</gene>
<dbReference type="GO" id="GO:0030246">
    <property type="term" value="F:carbohydrate binding"/>
    <property type="evidence" value="ECO:0007669"/>
    <property type="project" value="UniProtKB-ARBA"/>
</dbReference>
<keyword evidence="3" id="KW-0732">Signal</keyword>
<feature type="domain" description="Periplasmic binding protein" evidence="5">
    <location>
        <begin position="49"/>
        <end position="301"/>
    </location>
</feature>
<dbReference type="PATRIC" id="fig|157838.3.peg.627"/>
<evidence type="ECO:0000256" key="3">
    <source>
        <dbReference type="ARBA" id="ARBA00022729"/>
    </source>
</evidence>
<dbReference type="GO" id="GO:0030313">
    <property type="term" value="C:cell envelope"/>
    <property type="evidence" value="ECO:0007669"/>
    <property type="project" value="UniProtKB-SubCell"/>
</dbReference>
<dbReference type="AlphaFoldDB" id="A0A0Q3WVH9"/>
<dbReference type="Proteomes" id="UP000051888">
    <property type="component" value="Unassembled WGS sequence"/>
</dbReference>
<dbReference type="InterPro" id="IPR025997">
    <property type="entry name" value="SBP_2_dom"/>
</dbReference>
<keyword evidence="4" id="KW-1133">Transmembrane helix</keyword>
<evidence type="ECO:0000256" key="1">
    <source>
        <dbReference type="ARBA" id="ARBA00004196"/>
    </source>
</evidence>
<dbReference type="RefSeq" id="WP_055738270.1">
    <property type="nucleotide sequence ID" value="NZ_LJJC01000004.1"/>
</dbReference>
<reference evidence="6 7" key="1">
    <citation type="submission" date="2015-09" db="EMBL/GenBank/DDBJ databases">
        <title>Genome sequencing project for genomic taxonomy and phylogenomics of Bacillus-like bacteria.</title>
        <authorList>
            <person name="Liu B."/>
            <person name="Wang J."/>
            <person name="Zhu Y."/>
            <person name="Liu G."/>
            <person name="Chen Q."/>
            <person name="Chen Z."/>
            <person name="Lan J."/>
            <person name="Che J."/>
            <person name="Ge C."/>
            <person name="Shi H."/>
            <person name="Pan Z."/>
            <person name="Liu X."/>
        </authorList>
    </citation>
    <scope>NUCLEOTIDE SEQUENCE [LARGE SCALE GENOMIC DNA]</scope>
    <source>
        <strain evidence="6 7">LMG 18435</strain>
    </source>
</reference>
<evidence type="ECO:0000256" key="2">
    <source>
        <dbReference type="ARBA" id="ARBA00007639"/>
    </source>
</evidence>
<dbReference type="SUPFAM" id="SSF53822">
    <property type="entry name" value="Periplasmic binding protein-like I"/>
    <property type="match status" value="1"/>
</dbReference>
<evidence type="ECO:0000313" key="6">
    <source>
        <dbReference type="EMBL" id="KQL52578.1"/>
    </source>
</evidence>
<comment type="caution">
    <text evidence="6">The sequence shown here is derived from an EMBL/GenBank/DDBJ whole genome shotgun (WGS) entry which is preliminary data.</text>
</comment>
<dbReference type="Gene3D" id="3.40.50.2300">
    <property type="match status" value="2"/>
</dbReference>
<evidence type="ECO:0000313" key="7">
    <source>
        <dbReference type="Proteomes" id="UP000051888"/>
    </source>
</evidence>
<dbReference type="InterPro" id="IPR028082">
    <property type="entry name" value="Peripla_BP_I"/>
</dbReference>
<feature type="transmembrane region" description="Helical" evidence="4">
    <location>
        <begin position="7"/>
        <end position="28"/>
    </location>
</feature>
<comment type="subcellular location">
    <subcellularLocation>
        <location evidence="1">Cell envelope</location>
    </subcellularLocation>
</comment>
<organism evidence="6 7">
    <name type="scientific">Heyndrickxia shackletonii</name>
    <dbReference type="NCBI Taxonomy" id="157838"/>
    <lineage>
        <taxon>Bacteria</taxon>
        <taxon>Bacillati</taxon>
        <taxon>Bacillota</taxon>
        <taxon>Bacilli</taxon>
        <taxon>Bacillales</taxon>
        <taxon>Bacillaceae</taxon>
        <taxon>Heyndrickxia</taxon>
    </lineage>
</organism>
<keyword evidence="4" id="KW-0472">Membrane</keyword>
<dbReference type="PANTHER" id="PTHR46847">
    <property type="entry name" value="D-ALLOSE-BINDING PERIPLASMIC PROTEIN-RELATED"/>
    <property type="match status" value="1"/>
</dbReference>
<keyword evidence="7" id="KW-1185">Reference proteome</keyword>
<dbReference type="EMBL" id="LJJC01000004">
    <property type="protein sequence ID" value="KQL52578.1"/>
    <property type="molecule type" value="Genomic_DNA"/>
</dbReference>
<keyword evidence="4" id="KW-0812">Transmembrane</keyword>
<evidence type="ECO:0000259" key="5">
    <source>
        <dbReference type="Pfam" id="PF13407"/>
    </source>
</evidence>